<dbReference type="AlphaFoldDB" id="A0A395W733"/>
<comment type="caution">
    <text evidence="1">The sequence shown here is derived from an EMBL/GenBank/DDBJ whole genome shotgun (WGS) entry which is preliminary data.</text>
</comment>
<name>A0A395W733_9FIRM</name>
<reference evidence="1 2" key="1">
    <citation type="submission" date="2018-08" db="EMBL/GenBank/DDBJ databases">
        <title>A genome reference for cultivated species of the human gut microbiota.</title>
        <authorList>
            <person name="Zou Y."/>
            <person name="Xue W."/>
            <person name="Luo G."/>
        </authorList>
    </citation>
    <scope>NUCLEOTIDE SEQUENCE [LARGE SCALE GENOMIC DNA]</scope>
    <source>
        <strain evidence="1 2">AF15-20</strain>
    </source>
</reference>
<protein>
    <submittedName>
        <fullName evidence="1">Uncharacterized protein</fullName>
    </submittedName>
</protein>
<organism evidence="1 2">
    <name type="scientific">Holdemanella biformis</name>
    <dbReference type="NCBI Taxonomy" id="1735"/>
    <lineage>
        <taxon>Bacteria</taxon>
        <taxon>Bacillati</taxon>
        <taxon>Bacillota</taxon>
        <taxon>Erysipelotrichia</taxon>
        <taxon>Erysipelotrichales</taxon>
        <taxon>Erysipelotrichaceae</taxon>
        <taxon>Holdemanella</taxon>
    </lineage>
</organism>
<gene>
    <name evidence="1" type="ORF">DWW32_07610</name>
</gene>
<accession>A0A395W733</accession>
<sequence>MCVKFHDEEKRLEVNGGASCLYNDIQKLSIQNEDANFKGKTKPFTHTILGGATFMAGAVEPMMYVGIKVVLKDNSVLPIYVSKEKVLFNSNKYLNDVKEANAILKKLEKRLHV</sequence>
<proteinExistence type="predicted"/>
<evidence type="ECO:0000313" key="1">
    <source>
        <dbReference type="EMBL" id="RGU91043.1"/>
    </source>
</evidence>
<dbReference type="EMBL" id="QRYQ01000013">
    <property type="protein sequence ID" value="RGU91043.1"/>
    <property type="molecule type" value="Genomic_DNA"/>
</dbReference>
<dbReference type="RefSeq" id="WP_118325331.1">
    <property type="nucleotide sequence ID" value="NZ_JAQEUN010000038.1"/>
</dbReference>
<evidence type="ECO:0000313" key="2">
    <source>
        <dbReference type="Proteomes" id="UP000265489"/>
    </source>
</evidence>
<dbReference type="Proteomes" id="UP000265489">
    <property type="component" value="Unassembled WGS sequence"/>
</dbReference>
<dbReference type="GeneID" id="66579742"/>